<name>A0A426DI57_9FIRM</name>
<keyword evidence="3" id="KW-1185">Reference proteome</keyword>
<evidence type="ECO:0000259" key="1">
    <source>
        <dbReference type="Pfam" id="PF05685"/>
    </source>
</evidence>
<reference evidence="2" key="1">
    <citation type="submission" date="2018-10" db="EMBL/GenBank/DDBJ databases">
        <title>Schaedlerella arabinophila gen. nov. sp. nov., isolated from the mouse intestinal tract and comparative analysis with the genome of the closely related altered Schaedler flora strain ASF502.</title>
        <authorList>
            <person name="Miyake S."/>
            <person name="Soh M."/>
            <person name="Seedorf H."/>
        </authorList>
    </citation>
    <scope>NUCLEOTIDE SEQUENCE [LARGE SCALE GENOMIC DNA]</scope>
    <source>
        <strain evidence="2">DSM 106076</strain>
    </source>
</reference>
<comment type="caution">
    <text evidence="2">The sequence shown here is derived from an EMBL/GenBank/DDBJ whole genome shotgun (WGS) entry which is preliminary data.</text>
</comment>
<dbReference type="EMBL" id="RHJS01000002">
    <property type="protein sequence ID" value="RRK32445.1"/>
    <property type="molecule type" value="Genomic_DNA"/>
</dbReference>
<evidence type="ECO:0000313" key="3">
    <source>
        <dbReference type="Proteomes" id="UP000274920"/>
    </source>
</evidence>
<dbReference type="PANTHER" id="PTHR36558">
    <property type="entry name" value="GLR1098 PROTEIN"/>
    <property type="match status" value="1"/>
</dbReference>
<dbReference type="Pfam" id="PF05685">
    <property type="entry name" value="Uma2"/>
    <property type="match status" value="1"/>
</dbReference>
<dbReference type="Gene3D" id="3.90.1570.10">
    <property type="entry name" value="tt1808, chain A"/>
    <property type="match status" value="1"/>
</dbReference>
<dbReference type="SUPFAM" id="SSF52980">
    <property type="entry name" value="Restriction endonuclease-like"/>
    <property type="match status" value="1"/>
</dbReference>
<dbReference type="AlphaFoldDB" id="A0A426DI57"/>
<gene>
    <name evidence="2" type="ORF">EBB54_14565</name>
</gene>
<dbReference type="Gene3D" id="1.25.40.380">
    <property type="entry name" value="Protein of unknown function DUF1810"/>
    <property type="match status" value="1"/>
</dbReference>
<accession>A0A426DI57</accession>
<protein>
    <submittedName>
        <fullName evidence="2">DUF1810 family protein</fullName>
    </submittedName>
</protein>
<organism evidence="2 3">
    <name type="scientific">Schaedlerella arabinosiphila</name>
    <dbReference type="NCBI Taxonomy" id="2044587"/>
    <lineage>
        <taxon>Bacteria</taxon>
        <taxon>Bacillati</taxon>
        <taxon>Bacillota</taxon>
        <taxon>Clostridia</taxon>
        <taxon>Lachnospirales</taxon>
        <taxon>Lachnospiraceae</taxon>
        <taxon>Schaedlerella</taxon>
    </lineage>
</organism>
<dbReference type="InterPro" id="IPR014937">
    <property type="entry name" value="DUF1810"/>
</dbReference>
<dbReference type="InterPro" id="IPR011335">
    <property type="entry name" value="Restrct_endonuc-II-like"/>
</dbReference>
<dbReference type="PANTHER" id="PTHR36558:SF1">
    <property type="entry name" value="RESTRICTION ENDONUCLEASE DOMAIN-CONTAINING PROTEIN-RELATED"/>
    <property type="match status" value="1"/>
</dbReference>
<evidence type="ECO:0000313" key="2">
    <source>
        <dbReference type="EMBL" id="RRK32445.1"/>
    </source>
</evidence>
<dbReference type="InterPro" id="IPR036287">
    <property type="entry name" value="Rv1873-like_sf"/>
</dbReference>
<dbReference type="Pfam" id="PF08837">
    <property type="entry name" value="DUF1810"/>
    <property type="match status" value="1"/>
</dbReference>
<sequence>MCKQAGQEKTDTIFPLNIQNPGKRGSIMKNEGLERFVKAQEPFYAQALLEIRNGHKASHWMWFIFPQLQGLGHSPTAQYYAVQDRAEAKAYMDHPLLGGRLLEISGELTRLKSCDAREVFGWPDDMNLKSSMTLFEAVSEEPVFGQVLDKFFAGERDKLTLDFLEKEKKDKGRYTVRKDADLIREPSPKYSFGERHDYTVEDYEALPEDTRVELIDGQFFEMWAPSLGHQAVSMELSFQIRNFIRKRGGGCSVFAAPADVQLDRDDRTIVQPDVIVVCDKKKLGKKRVAGAPDFIVEILSPSTREKDMFLKLMKYKKAGVREYWMIDLDKGRVITYDFEADDIPVIHGMDETVPVKIFAGELAVDLSEIQKVADGIG</sequence>
<dbReference type="InterPro" id="IPR008538">
    <property type="entry name" value="Uma2"/>
</dbReference>
<dbReference type="InterPro" id="IPR012296">
    <property type="entry name" value="Nuclease_put_TT1808"/>
</dbReference>
<proteinExistence type="predicted"/>
<dbReference type="Proteomes" id="UP000274920">
    <property type="component" value="Unassembled WGS sequence"/>
</dbReference>
<dbReference type="SUPFAM" id="SSF140736">
    <property type="entry name" value="Rv1873-like"/>
    <property type="match status" value="1"/>
</dbReference>
<dbReference type="CDD" id="cd06260">
    <property type="entry name" value="DUF820-like"/>
    <property type="match status" value="1"/>
</dbReference>
<feature type="domain" description="Putative restriction endonuclease" evidence="1">
    <location>
        <begin position="200"/>
        <end position="339"/>
    </location>
</feature>